<gene>
    <name evidence="4" type="ORF">CONCODRAFT_8411</name>
</gene>
<dbReference type="Proteomes" id="UP000070444">
    <property type="component" value="Unassembled WGS sequence"/>
</dbReference>
<evidence type="ECO:0000313" key="5">
    <source>
        <dbReference type="Proteomes" id="UP000070444"/>
    </source>
</evidence>
<feature type="region of interest" description="Disordered" evidence="3">
    <location>
        <begin position="105"/>
        <end position="135"/>
    </location>
</feature>
<keyword evidence="5" id="KW-1185">Reference proteome</keyword>
<sequence>MNIEEICQELDKALLEYLNLINLYQSRRKRTGFLANNGYLELAHSKYVMGPNKISKYQYDRRMQATTRVDVSLNKEEKLMLSGDDEFNIKNYKFTLLENIKPEKEDAQSDEAYSEEYNTSSPTNTGFRQRSKLPTPIGQKSIFEEELEEEAKQAEVDDDKDDKYLKGNANGAPIPMSTFTSVAPSRLDPVNWFGVLVPSSLKNSQSNFQQFLLESMGLVNIRTQLIDLEERIVNLQLQKSNFNNNN</sequence>
<feature type="compositionally biased region" description="Polar residues" evidence="3">
    <location>
        <begin position="116"/>
        <end position="128"/>
    </location>
</feature>
<dbReference type="GO" id="GO:0051082">
    <property type="term" value="F:unfolded protein binding"/>
    <property type="evidence" value="ECO:0007669"/>
    <property type="project" value="TreeGrafter"/>
</dbReference>
<dbReference type="PANTHER" id="PTHR31996">
    <property type="entry name" value="COILED-COIL DOMAIN-CONTAINING PROTEIN 115"/>
    <property type="match status" value="1"/>
</dbReference>
<evidence type="ECO:0000256" key="1">
    <source>
        <dbReference type="ARBA" id="ARBA00093634"/>
    </source>
</evidence>
<feature type="coiled-coil region" evidence="2">
    <location>
        <begin position="218"/>
        <end position="245"/>
    </location>
</feature>
<protein>
    <recommendedName>
        <fullName evidence="1">Vacuolar ATPase assembly protein VMA22</fullName>
    </recommendedName>
</protein>
<evidence type="ECO:0000256" key="2">
    <source>
        <dbReference type="SAM" id="Coils"/>
    </source>
</evidence>
<dbReference type="PANTHER" id="PTHR31996:SF2">
    <property type="entry name" value="COILED-COIL DOMAIN-CONTAINING PROTEIN 115"/>
    <property type="match status" value="1"/>
</dbReference>
<dbReference type="AlphaFoldDB" id="A0A137P2B0"/>
<dbReference type="OrthoDB" id="408631at2759"/>
<dbReference type="Pfam" id="PF21730">
    <property type="entry name" value="Vma22_CCDC115"/>
    <property type="match status" value="2"/>
</dbReference>
<dbReference type="InterPro" id="IPR040357">
    <property type="entry name" value="Vma22/CCDC115"/>
</dbReference>
<name>A0A137P2B0_CONC2</name>
<evidence type="ECO:0000313" key="4">
    <source>
        <dbReference type="EMBL" id="KXN69185.1"/>
    </source>
</evidence>
<dbReference type="EMBL" id="KQ964544">
    <property type="protein sequence ID" value="KXN69185.1"/>
    <property type="molecule type" value="Genomic_DNA"/>
</dbReference>
<dbReference type="OMA" id="RMEPRVC"/>
<proteinExistence type="predicted"/>
<keyword evidence="2" id="KW-0175">Coiled coil</keyword>
<organism evidence="4 5">
    <name type="scientific">Conidiobolus coronatus (strain ATCC 28846 / CBS 209.66 / NRRL 28638)</name>
    <name type="common">Delacroixia coronata</name>
    <dbReference type="NCBI Taxonomy" id="796925"/>
    <lineage>
        <taxon>Eukaryota</taxon>
        <taxon>Fungi</taxon>
        <taxon>Fungi incertae sedis</taxon>
        <taxon>Zoopagomycota</taxon>
        <taxon>Entomophthoromycotina</taxon>
        <taxon>Entomophthoromycetes</taxon>
        <taxon>Entomophthorales</taxon>
        <taxon>Ancylistaceae</taxon>
        <taxon>Conidiobolus</taxon>
    </lineage>
</organism>
<dbReference type="GO" id="GO:1990871">
    <property type="term" value="C:Vma12-Vma22 assembly complex"/>
    <property type="evidence" value="ECO:0007669"/>
    <property type="project" value="TreeGrafter"/>
</dbReference>
<accession>A0A137P2B0</accession>
<reference evidence="4 5" key="1">
    <citation type="journal article" date="2015" name="Genome Biol. Evol.">
        <title>Phylogenomic analyses indicate that early fungi evolved digesting cell walls of algal ancestors of land plants.</title>
        <authorList>
            <person name="Chang Y."/>
            <person name="Wang S."/>
            <person name="Sekimoto S."/>
            <person name="Aerts A.L."/>
            <person name="Choi C."/>
            <person name="Clum A."/>
            <person name="LaButti K.M."/>
            <person name="Lindquist E.A."/>
            <person name="Yee Ngan C."/>
            <person name="Ohm R.A."/>
            <person name="Salamov A.A."/>
            <person name="Grigoriev I.V."/>
            <person name="Spatafora J.W."/>
            <person name="Berbee M.L."/>
        </authorList>
    </citation>
    <scope>NUCLEOTIDE SEQUENCE [LARGE SCALE GENOMIC DNA]</scope>
    <source>
        <strain evidence="4 5">NRRL 28638</strain>
    </source>
</reference>
<dbReference type="GO" id="GO:0070072">
    <property type="term" value="P:vacuolar proton-transporting V-type ATPase complex assembly"/>
    <property type="evidence" value="ECO:0007669"/>
    <property type="project" value="InterPro"/>
</dbReference>
<evidence type="ECO:0000256" key="3">
    <source>
        <dbReference type="SAM" id="MobiDB-lite"/>
    </source>
</evidence>
<dbReference type="STRING" id="796925.A0A137P2B0"/>